<keyword evidence="6 8" id="KW-0472">Membrane</keyword>
<dbReference type="InterPro" id="IPR008969">
    <property type="entry name" value="CarboxyPept-like_regulatory"/>
</dbReference>
<organism evidence="12 15">
    <name type="scientific">Flavobacterium glycines</name>
    <dbReference type="NCBI Taxonomy" id="551990"/>
    <lineage>
        <taxon>Bacteria</taxon>
        <taxon>Pseudomonadati</taxon>
        <taxon>Bacteroidota</taxon>
        <taxon>Flavobacteriia</taxon>
        <taxon>Flavobacteriales</taxon>
        <taxon>Flavobacteriaceae</taxon>
        <taxon>Flavobacterium</taxon>
    </lineage>
</organism>
<dbReference type="Gene3D" id="2.170.130.10">
    <property type="entry name" value="TonB-dependent receptor, plug domain"/>
    <property type="match status" value="1"/>
</dbReference>
<evidence type="ECO:0000256" key="7">
    <source>
        <dbReference type="ARBA" id="ARBA00023237"/>
    </source>
</evidence>
<evidence type="ECO:0000256" key="6">
    <source>
        <dbReference type="ARBA" id="ARBA00023136"/>
    </source>
</evidence>
<evidence type="ECO:0000256" key="5">
    <source>
        <dbReference type="ARBA" id="ARBA00023077"/>
    </source>
</evidence>
<proteinExistence type="inferred from homology"/>
<evidence type="ECO:0000259" key="10">
    <source>
        <dbReference type="Pfam" id="PF00593"/>
    </source>
</evidence>
<dbReference type="GO" id="GO:0009279">
    <property type="term" value="C:cell outer membrane"/>
    <property type="evidence" value="ECO:0007669"/>
    <property type="project" value="UniProtKB-SubCell"/>
</dbReference>
<dbReference type="InterPro" id="IPR023996">
    <property type="entry name" value="TonB-dep_OMP_SusC/RagA"/>
</dbReference>
<dbReference type="PROSITE" id="PS52016">
    <property type="entry name" value="TONB_DEPENDENT_REC_3"/>
    <property type="match status" value="1"/>
</dbReference>
<evidence type="ECO:0000313" key="14">
    <source>
        <dbReference type="Proteomes" id="UP000182367"/>
    </source>
</evidence>
<name>A0A511CCM0_9FLAO</name>
<dbReference type="SUPFAM" id="SSF56935">
    <property type="entry name" value="Porins"/>
    <property type="match status" value="1"/>
</dbReference>
<keyword evidence="2 8" id="KW-0813">Transport</keyword>
<accession>A0A511CCM0</accession>
<dbReference type="SUPFAM" id="SSF49464">
    <property type="entry name" value="Carboxypeptidase regulatory domain-like"/>
    <property type="match status" value="1"/>
</dbReference>
<dbReference type="Gene3D" id="2.60.40.1120">
    <property type="entry name" value="Carboxypeptidase-like, regulatory domain"/>
    <property type="match status" value="1"/>
</dbReference>
<gene>
    <name evidence="12" type="ORF">FGL01_10380</name>
    <name evidence="13" type="ORF">SAMN05192550_0669</name>
</gene>
<evidence type="ECO:0000313" key="15">
    <source>
        <dbReference type="Proteomes" id="UP000321579"/>
    </source>
</evidence>
<comment type="similarity">
    <text evidence="8 9">Belongs to the TonB-dependent receptor family.</text>
</comment>
<dbReference type="RefSeq" id="WP_245683111.1">
    <property type="nucleotide sequence ID" value="NZ_BJVF01000001.1"/>
</dbReference>
<dbReference type="FunFam" id="2.60.40.1120:FF:000003">
    <property type="entry name" value="Outer membrane protein Omp121"/>
    <property type="match status" value="1"/>
</dbReference>
<dbReference type="Proteomes" id="UP000182367">
    <property type="component" value="Unassembled WGS sequence"/>
</dbReference>
<dbReference type="InterPro" id="IPR039426">
    <property type="entry name" value="TonB-dep_rcpt-like"/>
</dbReference>
<keyword evidence="5 9" id="KW-0798">TonB box</keyword>
<sequence>MKLLPKTKPKNHWPIINAWKVMKLTSILVVALTFQVSAAVSSQTITFSGKNVPFKKVISVIKNQTDYVFFYDMAILKDVKPISINVVGAPIEKVLEQAVAETPITWIIEGKTISFIPKTEKLKGFTFLALQQNIVKGKITDEQGAPLPGATVLVKKTNKSATTDFDGNYTIAASEMDILLFSYIGYTTKEIAVSNQKTINVSLKEDISDLKEVVVVGYGTQKKEQLTSAVAKVSSKDFNTGSVSDAGQLIQGKVAGLSISLPSGDPTAGTQVLLRGSSTLIGGNANPLVLIDGVPGDFGTVPPQDIESISVLKDGSAAAMYGTRGTNGVILITTKRASGSYKSSISYSAILSTQQISRSLDMLSAQDYRNQIAAGKRNANNDFGDDTNWLNAITQTPISHTHNLTFRGGDSKTNYLATFNVRKLEGIFLKSDNNLYTGRVDINHSMFDDKLRFNLGYQNRSGNYTTTGDGYSFNGYTYRQALIRNPTSPTRYEDGSWDSASDIGNFNYDNPLGRIYESSGQNRNNFSRLNSRIDFLPIEGLKLSSLISYSRYNETRGYAESKNHISNTRGGVNGFASNGTRETQDRLVELTAQYAKKIDNHDFTVLGGYSYQDNFFRDYWMTNNDFQTDIFGYNNIGLGLGIKNGTAFANIGGSTAKTNLISFFGRLNYAFNNRYLLQLSVRHEAASQLYKTDKPWGTFPAVSAGWRISQEDFMKNVKFVDELKLRAGYGVTGTPNPNQFGAVALLGYGSSFYYNGTWIKTLIPIQNPNSHLKWEEKHETNLGLDFELFKSFVTGSVDYYKRNIKDLLYDYSVPTPPNLYDKTRANVGELSNQGLEVLVNLNAVRTKDFDWTSSVNFSTNTSKLKSLTNDVYTLSSDYFYTGSTGEPIQTFTHKVQVGQSIGNFYGFKVVDIDDQGKWIYETPGGERQSSADFARSTENKQLLGNGLPKFYAGWNNNFRYKNWDLSITMRGAFDYQILNYDRMYFENPTIQYYNRLKSSEDKVFGKTQLTETALEFNSYYIEKGDFWKVDNITLGYNFKKLGKAISSARIYASVLNAFLITGYKGIDPEVDRGGLTPGNDGRDKYPTARTFNFGIDVSF</sequence>
<dbReference type="Gene3D" id="2.40.170.20">
    <property type="entry name" value="TonB-dependent receptor, beta-barrel domain"/>
    <property type="match status" value="1"/>
</dbReference>
<evidence type="ECO:0000313" key="13">
    <source>
        <dbReference type="EMBL" id="SDI73231.1"/>
    </source>
</evidence>
<protein>
    <submittedName>
        <fullName evidence="12">SusC/RagA family TonB-linked outer membrane protein</fullName>
    </submittedName>
    <submittedName>
        <fullName evidence="13">TonB-linked outer membrane protein, SusC/RagA family</fullName>
    </submittedName>
</protein>
<dbReference type="NCBIfam" id="TIGR04057">
    <property type="entry name" value="SusC_RagA_signa"/>
    <property type="match status" value="1"/>
</dbReference>
<dbReference type="NCBIfam" id="TIGR04056">
    <property type="entry name" value="OMP_RagA_SusC"/>
    <property type="match status" value="1"/>
</dbReference>
<keyword evidence="3 8" id="KW-1134">Transmembrane beta strand</keyword>
<dbReference type="Pfam" id="PF00593">
    <property type="entry name" value="TonB_dep_Rec_b-barrel"/>
    <property type="match status" value="1"/>
</dbReference>
<keyword evidence="14" id="KW-1185">Reference proteome</keyword>
<evidence type="ECO:0000256" key="1">
    <source>
        <dbReference type="ARBA" id="ARBA00004571"/>
    </source>
</evidence>
<dbReference type="EMBL" id="BJVF01000001">
    <property type="protein sequence ID" value="GEL10299.1"/>
    <property type="molecule type" value="Genomic_DNA"/>
</dbReference>
<evidence type="ECO:0000256" key="9">
    <source>
        <dbReference type="RuleBase" id="RU003357"/>
    </source>
</evidence>
<keyword evidence="7 8" id="KW-0998">Cell outer membrane</keyword>
<dbReference type="AlphaFoldDB" id="A0A511CCM0"/>
<dbReference type="Pfam" id="PF13715">
    <property type="entry name" value="CarbopepD_reg_2"/>
    <property type="match status" value="1"/>
</dbReference>
<reference evidence="12 15" key="2">
    <citation type="submission" date="2019-07" db="EMBL/GenBank/DDBJ databases">
        <title>Whole genome shotgun sequence of Flavobacterium glycines NBRC 105008.</title>
        <authorList>
            <person name="Hosoyama A."/>
            <person name="Uohara A."/>
            <person name="Ohji S."/>
            <person name="Ichikawa N."/>
        </authorList>
    </citation>
    <scope>NUCLEOTIDE SEQUENCE [LARGE SCALE GENOMIC DNA]</scope>
    <source>
        <strain evidence="12 15">NBRC 105008</strain>
    </source>
</reference>
<evidence type="ECO:0000256" key="2">
    <source>
        <dbReference type="ARBA" id="ARBA00022448"/>
    </source>
</evidence>
<feature type="domain" description="TonB-dependent receptor-like beta-barrel" evidence="10">
    <location>
        <begin position="486"/>
        <end position="1056"/>
    </location>
</feature>
<dbReference type="InterPro" id="IPR036942">
    <property type="entry name" value="Beta-barrel_TonB_sf"/>
</dbReference>
<dbReference type="Pfam" id="PF07715">
    <property type="entry name" value="Plug"/>
    <property type="match status" value="1"/>
</dbReference>
<comment type="subcellular location">
    <subcellularLocation>
        <location evidence="1 8">Cell outer membrane</location>
        <topology evidence="1 8">Multi-pass membrane protein</topology>
    </subcellularLocation>
</comment>
<evidence type="ECO:0000256" key="8">
    <source>
        <dbReference type="PROSITE-ProRule" id="PRU01360"/>
    </source>
</evidence>
<evidence type="ECO:0000313" key="12">
    <source>
        <dbReference type="EMBL" id="GEL10299.1"/>
    </source>
</evidence>
<reference evidence="13 14" key="1">
    <citation type="submission" date="2016-10" db="EMBL/GenBank/DDBJ databases">
        <authorList>
            <person name="Varghese N."/>
            <person name="Submissions S."/>
        </authorList>
    </citation>
    <scope>NUCLEOTIDE SEQUENCE [LARGE SCALE GENOMIC DNA]</scope>
    <source>
        <strain evidence="13 14">Gm-149</strain>
    </source>
</reference>
<comment type="caution">
    <text evidence="12">The sequence shown here is derived from an EMBL/GenBank/DDBJ whole genome shotgun (WGS) entry which is preliminary data.</text>
</comment>
<feature type="domain" description="TonB-dependent receptor plug" evidence="11">
    <location>
        <begin position="223"/>
        <end position="329"/>
    </location>
</feature>
<dbReference type="InterPro" id="IPR037066">
    <property type="entry name" value="Plug_dom_sf"/>
</dbReference>
<dbReference type="EMBL" id="FNEO01000001">
    <property type="protein sequence ID" value="SDI73231.1"/>
    <property type="molecule type" value="Genomic_DNA"/>
</dbReference>
<evidence type="ECO:0000259" key="11">
    <source>
        <dbReference type="Pfam" id="PF07715"/>
    </source>
</evidence>
<keyword evidence="4 8" id="KW-0812">Transmembrane</keyword>
<dbReference type="InterPro" id="IPR012910">
    <property type="entry name" value="Plug_dom"/>
</dbReference>
<evidence type="ECO:0000256" key="3">
    <source>
        <dbReference type="ARBA" id="ARBA00022452"/>
    </source>
</evidence>
<dbReference type="InterPro" id="IPR023997">
    <property type="entry name" value="TonB-dep_OMP_SusC/RagA_CS"/>
</dbReference>
<dbReference type="Proteomes" id="UP000321579">
    <property type="component" value="Unassembled WGS sequence"/>
</dbReference>
<evidence type="ECO:0000256" key="4">
    <source>
        <dbReference type="ARBA" id="ARBA00022692"/>
    </source>
</evidence>
<dbReference type="InterPro" id="IPR000531">
    <property type="entry name" value="Beta-barrel_TonB"/>
</dbReference>